<dbReference type="EMBL" id="JACHHZ010000003">
    <property type="protein sequence ID" value="MBB6093672.1"/>
    <property type="molecule type" value="Genomic_DNA"/>
</dbReference>
<evidence type="ECO:0000256" key="1">
    <source>
        <dbReference type="ARBA" id="ARBA00004141"/>
    </source>
</evidence>
<keyword evidence="2" id="KW-0813">Transport</keyword>
<feature type="transmembrane region" description="Helical" evidence="6">
    <location>
        <begin position="360"/>
        <end position="379"/>
    </location>
</feature>
<dbReference type="Gene3D" id="1.20.1250.20">
    <property type="entry name" value="MFS general substrate transporter like domains"/>
    <property type="match status" value="1"/>
</dbReference>
<dbReference type="Pfam" id="PF07690">
    <property type="entry name" value="MFS_1"/>
    <property type="match status" value="1"/>
</dbReference>
<dbReference type="InterPro" id="IPR020846">
    <property type="entry name" value="MFS_dom"/>
</dbReference>
<comment type="subcellular location">
    <subcellularLocation>
        <location evidence="1">Membrane</location>
        <topology evidence="1">Multi-pass membrane protein</topology>
    </subcellularLocation>
</comment>
<evidence type="ECO:0000256" key="5">
    <source>
        <dbReference type="ARBA" id="ARBA00023136"/>
    </source>
</evidence>
<evidence type="ECO:0000313" key="9">
    <source>
        <dbReference type="Proteomes" id="UP000588068"/>
    </source>
</evidence>
<evidence type="ECO:0000313" key="8">
    <source>
        <dbReference type="EMBL" id="MBB6093672.1"/>
    </source>
</evidence>
<gene>
    <name evidence="8" type="ORF">HNQ60_002553</name>
</gene>
<dbReference type="GO" id="GO:0022857">
    <property type="term" value="F:transmembrane transporter activity"/>
    <property type="evidence" value="ECO:0007669"/>
    <property type="project" value="InterPro"/>
</dbReference>
<dbReference type="RefSeq" id="WP_221304173.1">
    <property type="nucleotide sequence ID" value="NZ_JACHHZ010000003.1"/>
</dbReference>
<evidence type="ECO:0000256" key="6">
    <source>
        <dbReference type="SAM" id="Phobius"/>
    </source>
</evidence>
<keyword evidence="5 6" id="KW-0472">Membrane</keyword>
<evidence type="ECO:0000256" key="3">
    <source>
        <dbReference type="ARBA" id="ARBA00022692"/>
    </source>
</evidence>
<feature type="transmembrane region" description="Helical" evidence="6">
    <location>
        <begin position="473"/>
        <end position="494"/>
    </location>
</feature>
<feature type="transmembrane region" description="Helical" evidence="6">
    <location>
        <begin position="93"/>
        <end position="120"/>
    </location>
</feature>
<dbReference type="AlphaFoldDB" id="A0A841HNM9"/>
<feature type="transmembrane region" description="Helical" evidence="6">
    <location>
        <begin position="330"/>
        <end position="354"/>
    </location>
</feature>
<dbReference type="InterPro" id="IPR044770">
    <property type="entry name" value="MFS_spinster-like"/>
</dbReference>
<feature type="transmembrane region" description="Helical" evidence="6">
    <location>
        <begin position="304"/>
        <end position="323"/>
    </location>
</feature>
<protein>
    <submittedName>
        <fullName evidence="8">MFS family permease</fullName>
    </submittedName>
</protein>
<feature type="transmembrane region" description="Helical" evidence="6">
    <location>
        <begin position="264"/>
        <end position="284"/>
    </location>
</feature>
<keyword evidence="3 6" id="KW-0812">Transmembrane</keyword>
<feature type="domain" description="Major facilitator superfamily (MFS) profile" evidence="7">
    <location>
        <begin position="28"/>
        <end position="494"/>
    </location>
</feature>
<proteinExistence type="predicted"/>
<dbReference type="InterPro" id="IPR036259">
    <property type="entry name" value="MFS_trans_sf"/>
</dbReference>
<dbReference type="SUPFAM" id="SSF103473">
    <property type="entry name" value="MFS general substrate transporter"/>
    <property type="match status" value="1"/>
</dbReference>
<dbReference type="PANTHER" id="PTHR23505">
    <property type="entry name" value="SPINSTER"/>
    <property type="match status" value="1"/>
</dbReference>
<keyword evidence="4 6" id="KW-1133">Transmembrane helix</keyword>
<accession>A0A841HNM9</accession>
<evidence type="ECO:0000256" key="2">
    <source>
        <dbReference type="ARBA" id="ARBA00022448"/>
    </source>
</evidence>
<feature type="transmembrane region" description="Helical" evidence="6">
    <location>
        <begin position="66"/>
        <end position="87"/>
    </location>
</feature>
<evidence type="ECO:0000259" key="7">
    <source>
        <dbReference type="PROSITE" id="PS50850"/>
    </source>
</evidence>
<feature type="transmembrane region" description="Helical" evidence="6">
    <location>
        <begin position="399"/>
        <end position="418"/>
    </location>
</feature>
<name>A0A841HNM9_9GAMM</name>
<sequence length="503" mass="53804">MATTTAASPIGSATEAVSYGTPAYRFYVLFMLTLVYTLNFIDRNLVNVIAQPIITEFHLSDSQYGFLNGPPFAIFYAVMGIPIAMAADRYNRVVIIAICISIWSVMTALCGFATSFLFLLMARIGVAIGEAGSTPPSNSILADYYKPRNRAAALAVFAMGVTIGSALANYFGGPIARNLNGPALQKLFEAWDWSWALGVTDWSQVAGWRAAFVVIGAPGIIIGLITLFTVKEPPRGYSDPPGTAPQKRAGMLETLKDLAGKPTFWTMALGAATVGLVGYGLVGFQAPMAQRIHGVDPGTFALQFGGPLALAAAFGTFMGGMIVDRVSHKYQAAVAVVPAIGMIVAIPLYFYAFTRPTEDLYSVARPVWCIAILAHYMYLGSQYTIGQGVVHQRSRASAIAILLLLIALIGNGLGPQIVGWMSDMFMSMELGKASFGGVLSTELCRNAAEVAKLPLEQQAVCKAAYGEGLRTSMMATVLFLIPAAVFFYLSSLTLKKDMVAKHV</sequence>
<dbReference type="PANTHER" id="PTHR23505:SF79">
    <property type="entry name" value="PROTEIN SPINSTER"/>
    <property type="match status" value="1"/>
</dbReference>
<dbReference type="CDD" id="cd17328">
    <property type="entry name" value="MFS_spinster_like"/>
    <property type="match status" value="1"/>
</dbReference>
<evidence type="ECO:0000256" key="4">
    <source>
        <dbReference type="ARBA" id="ARBA00022989"/>
    </source>
</evidence>
<feature type="transmembrane region" description="Helical" evidence="6">
    <location>
        <begin position="24"/>
        <end position="41"/>
    </location>
</feature>
<feature type="transmembrane region" description="Helical" evidence="6">
    <location>
        <begin position="210"/>
        <end position="230"/>
    </location>
</feature>
<keyword evidence="9" id="KW-1185">Reference proteome</keyword>
<organism evidence="8 9">
    <name type="scientific">Povalibacter uvarum</name>
    <dbReference type="NCBI Taxonomy" id="732238"/>
    <lineage>
        <taxon>Bacteria</taxon>
        <taxon>Pseudomonadati</taxon>
        <taxon>Pseudomonadota</taxon>
        <taxon>Gammaproteobacteria</taxon>
        <taxon>Steroidobacterales</taxon>
        <taxon>Steroidobacteraceae</taxon>
        <taxon>Povalibacter</taxon>
    </lineage>
</organism>
<dbReference type="GO" id="GO:0016020">
    <property type="term" value="C:membrane"/>
    <property type="evidence" value="ECO:0007669"/>
    <property type="project" value="UniProtKB-SubCell"/>
</dbReference>
<dbReference type="PROSITE" id="PS50850">
    <property type="entry name" value="MFS"/>
    <property type="match status" value="1"/>
</dbReference>
<dbReference type="Proteomes" id="UP000588068">
    <property type="component" value="Unassembled WGS sequence"/>
</dbReference>
<reference evidence="8 9" key="1">
    <citation type="submission" date="2020-08" db="EMBL/GenBank/DDBJ databases">
        <title>Genomic Encyclopedia of Type Strains, Phase IV (KMG-IV): sequencing the most valuable type-strain genomes for metagenomic binning, comparative biology and taxonomic classification.</title>
        <authorList>
            <person name="Goeker M."/>
        </authorList>
    </citation>
    <scope>NUCLEOTIDE SEQUENCE [LARGE SCALE GENOMIC DNA]</scope>
    <source>
        <strain evidence="8 9">DSM 26723</strain>
    </source>
</reference>
<dbReference type="InterPro" id="IPR011701">
    <property type="entry name" value="MFS"/>
</dbReference>
<comment type="caution">
    <text evidence="8">The sequence shown here is derived from an EMBL/GenBank/DDBJ whole genome shotgun (WGS) entry which is preliminary data.</text>
</comment>
<feature type="transmembrane region" description="Helical" evidence="6">
    <location>
        <begin position="151"/>
        <end position="172"/>
    </location>
</feature>